<keyword evidence="7" id="KW-1185">Reference proteome</keyword>
<dbReference type="Pfam" id="PF04153">
    <property type="entry name" value="NOT2_3_5_C"/>
    <property type="match status" value="1"/>
</dbReference>
<dbReference type="Gene3D" id="2.30.30.1020">
    <property type="entry name" value="CCR4-NOT complex subunit 2/3/5, C-terminal domain"/>
    <property type="match status" value="1"/>
</dbReference>
<dbReference type="PANTHER" id="PTHR23326">
    <property type="entry name" value="CCR4 NOT-RELATED"/>
    <property type="match status" value="1"/>
</dbReference>
<evidence type="ECO:0000259" key="5">
    <source>
        <dbReference type="Pfam" id="PF04153"/>
    </source>
</evidence>
<dbReference type="InterPro" id="IPR040168">
    <property type="entry name" value="Not2/3/5"/>
</dbReference>
<dbReference type="EMBL" id="CAHIKZ030002771">
    <property type="protein sequence ID" value="CAE1291856.1"/>
    <property type="molecule type" value="Genomic_DNA"/>
</dbReference>
<dbReference type="Proteomes" id="UP000597762">
    <property type="component" value="Unassembled WGS sequence"/>
</dbReference>
<evidence type="ECO:0000313" key="7">
    <source>
        <dbReference type="Proteomes" id="UP000597762"/>
    </source>
</evidence>
<dbReference type="GO" id="GO:2000036">
    <property type="term" value="P:regulation of stem cell population maintenance"/>
    <property type="evidence" value="ECO:0007669"/>
    <property type="project" value="UniProtKB-ARBA"/>
</dbReference>
<proteinExistence type="inferred from homology"/>
<keyword evidence="2" id="KW-0805">Transcription regulation</keyword>
<dbReference type="GO" id="GO:0006355">
    <property type="term" value="P:regulation of DNA-templated transcription"/>
    <property type="evidence" value="ECO:0007669"/>
    <property type="project" value="InterPro"/>
</dbReference>
<feature type="region of interest" description="Disordered" evidence="4">
    <location>
        <begin position="1"/>
        <end position="28"/>
    </location>
</feature>
<dbReference type="OrthoDB" id="25391at2759"/>
<dbReference type="AlphaFoldDB" id="A0A812D835"/>
<name>A0A812D835_ACAPH</name>
<evidence type="ECO:0000256" key="3">
    <source>
        <dbReference type="ARBA" id="ARBA00023163"/>
    </source>
</evidence>
<comment type="caution">
    <text evidence="6">The sequence shown here is derived from an EMBL/GenBank/DDBJ whole genome shotgun (WGS) entry which is preliminary data.</text>
</comment>
<dbReference type="InterPro" id="IPR007282">
    <property type="entry name" value="NOT2/3/5_C"/>
</dbReference>
<comment type="similarity">
    <text evidence="1">Belongs to the CNOT2/3/5 family.</text>
</comment>
<protein>
    <submittedName>
        <fullName evidence="6">CNOT2</fullName>
    </submittedName>
</protein>
<sequence length="488" mass="55768">MNPLSTEFRPWLKKSTDSNSNKHGHNAPLLGLPRDVAFAEPLLGNTSHMTAPISIPNAATRLGFPANNYISQIANTDSFRGQGISHIGFIPSHDGFGYQMHSVSNNDKVSFVNDTQEFFRNSETKAGIEPPSSPWHDDLCNKPGILRSQPERPVNSACLLTEQQVFDNVKKQTKLDFTPQQEPDQTLTTADYPCTISDAGKSVLVNKTLASFSSPSPWTWGQHDRIVVKSSANEAQVTTENWMPVKRAINQPSPSSNLLNLIDENNEEEKKEDEKEAFFSNMITATAENEQSRIYRVIVDGTPYDLKSGMVADQFGMFSLLYLIKSNKNNPGGALLMDGLSRDDFPLHKSDRIFDAFCNPWSSISRRPQDIDRNLPNEYLTNAYIKQKLPPIKLSRYNEDLLFYLFYIYCEDTIQVAAAYELYQREWRYHKTEQVWLERIPGISPVTITDSWEQGTYFYFDVVTWRKHPKQFRIEYSQLEEKPIFFSN</sequence>
<dbReference type="InterPro" id="IPR038635">
    <property type="entry name" value="CCR4-NOT_su2/3/5_C_sf"/>
</dbReference>
<reference evidence="6" key="1">
    <citation type="submission" date="2021-01" db="EMBL/GenBank/DDBJ databases">
        <authorList>
            <person name="Li R."/>
            <person name="Bekaert M."/>
        </authorList>
    </citation>
    <scope>NUCLEOTIDE SEQUENCE</scope>
    <source>
        <strain evidence="6">Farmed</strain>
    </source>
</reference>
<dbReference type="GO" id="GO:0030015">
    <property type="term" value="C:CCR4-NOT core complex"/>
    <property type="evidence" value="ECO:0007669"/>
    <property type="project" value="InterPro"/>
</dbReference>
<evidence type="ECO:0000256" key="1">
    <source>
        <dbReference type="ARBA" id="ARBA00007682"/>
    </source>
</evidence>
<keyword evidence="3" id="KW-0804">Transcription</keyword>
<evidence type="ECO:0000256" key="2">
    <source>
        <dbReference type="ARBA" id="ARBA00023015"/>
    </source>
</evidence>
<evidence type="ECO:0000256" key="4">
    <source>
        <dbReference type="SAM" id="MobiDB-lite"/>
    </source>
</evidence>
<evidence type="ECO:0000313" key="6">
    <source>
        <dbReference type="EMBL" id="CAE1291856.1"/>
    </source>
</evidence>
<organism evidence="6 7">
    <name type="scientific">Acanthosepion pharaonis</name>
    <name type="common">Pharaoh cuttlefish</name>
    <name type="synonym">Sepia pharaonis</name>
    <dbReference type="NCBI Taxonomy" id="158019"/>
    <lineage>
        <taxon>Eukaryota</taxon>
        <taxon>Metazoa</taxon>
        <taxon>Spiralia</taxon>
        <taxon>Lophotrochozoa</taxon>
        <taxon>Mollusca</taxon>
        <taxon>Cephalopoda</taxon>
        <taxon>Coleoidea</taxon>
        <taxon>Decapodiformes</taxon>
        <taxon>Sepiida</taxon>
        <taxon>Sepiina</taxon>
        <taxon>Sepiidae</taxon>
        <taxon>Acanthosepion</taxon>
    </lineage>
</organism>
<gene>
    <name evidence="6" type="ORF">SPHA_48957</name>
</gene>
<accession>A0A812D835</accession>
<feature type="domain" description="NOT2/NOT3/NOT5 C-terminal" evidence="5">
    <location>
        <begin position="357"/>
        <end position="479"/>
    </location>
</feature>